<dbReference type="Gramene" id="RZC80433">
    <property type="protein sequence ID" value="RZC80433"/>
    <property type="gene ID" value="C5167_043007"/>
</dbReference>
<dbReference type="InterPro" id="IPR054059">
    <property type="entry name" value="MORF/ORRM1/DAG-like_MORF"/>
</dbReference>
<dbReference type="Pfam" id="PF21864">
    <property type="entry name" value="MORF_dom"/>
    <property type="match status" value="1"/>
</dbReference>
<keyword evidence="3" id="KW-1185">Reference proteome</keyword>
<name>A0A4Y7L4G0_PAPSO</name>
<proteinExistence type="predicted"/>
<organism evidence="2 3">
    <name type="scientific">Papaver somniferum</name>
    <name type="common">Opium poppy</name>
    <dbReference type="NCBI Taxonomy" id="3469"/>
    <lineage>
        <taxon>Eukaryota</taxon>
        <taxon>Viridiplantae</taxon>
        <taxon>Streptophyta</taxon>
        <taxon>Embryophyta</taxon>
        <taxon>Tracheophyta</taxon>
        <taxon>Spermatophyta</taxon>
        <taxon>Magnoliopsida</taxon>
        <taxon>Ranunculales</taxon>
        <taxon>Papaveraceae</taxon>
        <taxon>Papaveroideae</taxon>
        <taxon>Papaver</taxon>
    </lineage>
</organism>
<evidence type="ECO:0000313" key="3">
    <source>
        <dbReference type="Proteomes" id="UP000316621"/>
    </source>
</evidence>
<dbReference type="AlphaFoldDB" id="A0A4Y7L4G0"/>
<accession>A0A4Y7L4G0</accession>
<dbReference type="STRING" id="3469.A0A4Y7L4G0"/>
<evidence type="ECO:0000259" key="1">
    <source>
        <dbReference type="Pfam" id="PF21864"/>
    </source>
</evidence>
<reference evidence="2 3" key="1">
    <citation type="journal article" date="2018" name="Science">
        <title>The opium poppy genome and morphinan production.</title>
        <authorList>
            <person name="Guo L."/>
            <person name="Winzer T."/>
            <person name="Yang X."/>
            <person name="Li Y."/>
            <person name="Ning Z."/>
            <person name="He Z."/>
            <person name="Teodor R."/>
            <person name="Lu Y."/>
            <person name="Bowser T.A."/>
            <person name="Graham I.A."/>
            <person name="Ye K."/>
        </authorList>
    </citation>
    <scope>NUCLEOTIDE SEQUENCE [LARGE SCALE GENOMIC DNA]</scope>
    <source>
        <strain evidence="3">cv. HN1</strain>
        <tissue evidence="2">Leaves</tissue>
    </source>
</reference>
<gene>
    <name evidence="2" type="ORF">C5167_043007</name>
</gene>
<dbReference type="Proteomes" id="UP000316621">
    <property type="component" value="Chromosome 10"/>
</dbReference>
<feature type="domain" description="MORF/ORRM1/DAG-like MORF" evidence="1">
    <location>
        <begin position="47"/>
        <end position="85"/>
    </location>
</feature>
<evidence type="ECO:0000313" key="2">
    <source>
        <dbReference type="EMBL" id="RZC80433.1"/>
    </source>
</evidence>
<dbReference type="EMBL" id="CM010724">
    <property type="protein sequence ID" value="RZC80433.1"/>
    <property type="molecule type" value="Genomic_DNA"/>
</dbReference>
<sequence length="183" mass="20568">MNGYGCMNINAGFEVMSSVLNLQWAETMMSLCEKWLVKMKLKCAFTMLCCDIDEADSHELSGLPEVLSVRPDRDFESAKKDYSLDIVQLGGVSNLSAGTSRLFSEGNSKYWLVRMEKPTVEVLQKRKWWITMLKYYQRSVPAAIVNNGVCGVMFDVLEGDFEVVAALSCLRSKAVNGLRRISL</sequence>
<protein>
    <recommendedName>
        <fullName evidence="1">MORF/ORRM1/DAG-like MORF domain-containing protein</fullName>
    </recommendedName>
</protein>